<protein>
    <submittedName>
        <fullName evidence="2">Uncharacterized protein</fullName>
    </submittedName>
</protein>
<keyword evidence="1" id="KW-0472">Membrane</keyword>
<keyword evidence="1" id="KW-1133">Transmembrane helix</keyword>
<keyword evidence="3" id="KW-1185">Reference proteome</keyword>
<feature type="transmembrane region" description="Helical" evidence="1">
    <location>
        <begin position="200"/>
        <end position="217"/>
    </location>
</feature>
<feature type="transmembrane region" description="Helical" evidence="1">
    <location>
        <begin position="21"/>
        <end position="43"/>
    </location>
</feature>
<reference evidence="2" key="1">
    <citation type="submission" date="2020-05" db="EMBL/GenBank/DDBJ databases">
        <title>Mycena genomes resolve the evolution of fungal bioluminescence.</title>
        <authorList>
            <person name="Tsai I.J."/>
        </authorList>
    </citation>
    <scope>NUCLEOTIDE SEQUENCE</scope>
    <source>
        <strain evidence="2">160909Yilan</strain>
    </source>
</reference>
<name>A0A8H7D4N5_9AGAR</name>
<dbReference type="OrthoDB" id="10449483at2759"/>
<evidence type="ECO:0000256" key="1">
    <source>
        <dbReference type="SAM" id="Phobius"/>
    </source>
</evidence>
<comment type="caution">
    <text evidence="2">The sequence shown here is derived from an EMBL/GenBank/DDBJ whole genome shotgun (WGS) entry which is preliminary data.</text>
</comment>
<feature type="transmembrane region" description="Helical" evidence="1">
    <location>
        <begin position="123"/>
        <end position="140"/>
    </location>
</feature>
<evidence type="ECO:0000313" key="2">
    <source>
        <dbReference type="EMBL" id="KAF7358648.1"/>
    </source>
</evidence>
<sequence length="303" mass="34051">MNYTVDAAYLDFGFDAIIYDISHTCTVLVLYAVYVVLFLFSLYTIIHRNSSGRRFMLIISAGLFLFGNHWHGTQEHLSLVWDNLNAAYELRLVTNKSVATACIFLQADSAYRCYMIWGSQKAVLILPGISIVATCVFGYFTVASNNFFTHLPLVDPRVSFAVSGATNVILMCLTVGRIWYMSREARNVNQNALQKRYHTVIAMILESGALYFSVLLLEIGSSSIISQSYAVSVFQAICDGLVEQMVNIIPTLIFVRVGMGYCKWHQESPPGEIRIQVVQTPKRQEEEFPGEDSEVVDIKYTGV</sequence>
<accession>A0A8H7D4N5</accession>
<gene>
    <name evidence="2" type="ORF">MSAN_01203600</name>
</gene>
<dbReference type="EMBL" id="JACAZH010000009">
    <property type="protein sequence ID" value="KAF7358648.1"/>
    <property type="molecule type" value="Genomic_DNA"/>
</dbReference>
<dbReference type="Proteomes" id="UP000623467">
    <property type="component" value="Unassembled WGS sequence"/>
</dbReference>
<keyword evidence="1" id="KW-0812">Transmembrane</keyword>
<dbReference type="AlphaFoldDB" id="A0A8H7D4N5"/>
<organism evidence="2 3">
    <name type="scientific">Mycena sanguinolenta</name>
    <dbReference type="NCBI Taxonomy" id="230812"/>
    <lineage>
        <taxon>Eukaryota</taxon>
        <taxon>Fungi</taxon>
        <taxon>Dikarya</taxon>
        <taxon>Basidiomycota</taxon>
        <taxon>Agaricomycotina</taxon>
        <taxon>Agaricomycetes</taxon>
        <taxon>Agaricomycetidae</taxon>
        <taxon>Agaricales</taxon>
        <taxon>Marasmiineae</taxon>
        <taxon>Mycenaceae</taxon>
        <taxon>Mycena</taxon>
    </lineage>
</organism>
<proteinExistence type="predicted"/>
<evidence type="ECO:0000313" key="3">
    <source>
        <dbReference type="Proteomes" id="UP000623467"/>
    </source>
</evidence>
<feature type="transmembrane region" description="Helical" evidence="1">
    <location>
        <begin position="160"/>
        <end position="180"/>
    </location>
</feature>